<feature type="binding site" evidence="13">
    <location>
        <position position="260"/>
    </location>
    <ligand>
        <name>sn-glycerol 3-phosphate</name>
        <dbReference type="ChEBI" id="CHEBI:57597"/>
    </ligand>
</feature>
<feature type="binding site" evidence="13">
    <location>
        <position position="38"/>
    </location>
    <ligand>
        <name>NADPH</name>
        <dbReference type="ChEBI" id="CHEBI:57783"/>
    </ligand>
</feature>
<dbReference type="STRING" id="106634.TVD_11265"/>
<dbReference type="GO" id="GO:0005829">
    <property type="term" value="C:cytosol"/>
    <property type="evidence" value="ECO:0007669"/>
    <property type="project" value="TreeGrafter"/>
</dbReference>
<dbReference type="GO" id="GO:0005975">
    <property type="term" value="P:carbohydrate metabolic process"/>
    <property type="evidence" value="ECO:0007669"/>
    <property type="project" value="InterPro"/>
</dbReference>
<protein>
    <recommendedName>
        <fullName evidence="11 13">Glycerol-3-phosphate dehydrogenase [NAD(P)+]</fullName>
        <ecNumber evidence="10 13">1.1.1.94</ecNumber>
    </recommendedName>
    <alternativeName>
        <fullName evidence="13">NAD(P)(+)-dependent glycerol-3-phosphate dehydrogenase</fullName>
    </alternativeName>
    <alternativeName>
        <fullName evidence="12 13">NAD(P)H-dependent dihydroxyacetone-phosphate reductase</fullName>
    </alternativeName>
</protein>
<dbReference type="PROSITE" id="PS00957">
    <property type="entry name" value="NAD_G3PDH"/>
    <property type="match status" value="1"/>
</dbReference>
<evidence type="ECO:0000256" key="5">
    <source>
        <dbReference type="ARBA" id="ARBA00023027"/>
    </source>
</evidence>
<dbReference type="UniPathway" id="UPA00940"/>
<feature type="binding site" evidence="13">
    <location>
        <position position="248"/>
    </location>
    <ligand>
        <name>sn-glycerol 3-phosphate</name>
        <dbReference type="ChEBI" id="CHEBI:57597"/>
    </ligand>
</feature>
<evidence type="ECO:0000256" key="2">
    <source>
        <dbReference type="ARBA" id="ARBA00022516"/>
    </source>
</evidence>
<dbReference type="GO" id="GO:0141153">
    <property type="term" value="F:glycerol-3-phosphate dehydrogenase (NADP+) activity"/>
    <property type="evidence" value="ECO:0007669"/>
    <property type="project" value="RHEA"/>
</dbReference>
<reference evidence="21 22" key="1">
    <citation type="submission" date="2015-04" db="EMBL/GenBank/DDBJ databases">
        <title>Complete Sequence for the Genome of the Thioalkalivibrio versutus D301.</title>
        <authorList>
            <person name="Mu T."/>
            <person name="Zhou J."/>
            <person name="Xu X."/>
        </authorList>
    </citation>
    <scope>NUCLEOTIDE SEQUENCE [LARGE SCALE GENOMIC DNA]</scope>
    <source>
        <strain evidence="21 22">D301</strain>
    </source>
</reference>
<keyword evidence="5 13" id="KW-0520">NAD</keyword>
<accession>A0A0G3GAQ5</accession>
<gene>
    <name evidence="13" type="primary">gpsA</name>
    <name evidence="21" type="ORF">TVD_11265</name>
</gene>
<dbReference type="FunFam" id="3.40.50.720:FF:000019">
    <property type="entry name" value="Glycerol-3-phosphate dehydrogenase [NAD(P)+]"/>
    <property type="match status" value="1"/>
</dbReference>
<evidence type="ECO:0000256" key="10">
    <source>
        <dbReference type="ARBA" id="ARBA00066687"/>
    </source>
</evidence>
<keyword evidence="18" id="KW-0732">Signal</keyword>
<dbReference type="KEGG" id="tvr:TVD_11265"/>
<keyword evidence="4 13" id="KW-0560">Oxidoreductase</keyword>
<keyword evidence="13" id="KW-0547">Nucleotide-binding</keyword>
<evidence type="ECO:0000313" key="22">
    <source>
        <dbReference type="Proteomes" id="UP000064201"/>
    </source>
</evidence>
<dbReference type="GO" id="GO:0141152">
    <property type="term" value="F:glycerol-3-phosphate dehydrogenase (NAD+) activity"/>
    <property type="evidence" value="ECO:0007669"/>
    <property type="project" value="RHEA"/>
</dbReference>
<feature type="binding site" evidence="13">
    <location>
        <position position="285"/>
    </location>
    <ligand>
        <name>NADPH</name>
        <dbReference type="ChEBI" id="CHEBI:57783"/>
    </ligand>
</feature>
<feature type="binding site" evidence="13">
    <location>
        <position position="258"/>
    </location>
    <ligand>
        <name>sn-glycerol 3-phosphate</name>
        <dbReference type="ChEBI" id="CHEBI:57597"/>
    </ligand>
</feature>
<evidence type="ECO:0000256" key="1">
    <source>
        <dbReference type="ARBA" id="ARBA00011009"/>
    </source>
</evidence>
<feature type="domain" description="Glycerol-3-phosphate dehydrogenase NAD-dependent C-terminal" evidence="20">
    <location>
        <begin position="184"/>
        <end position="324"/>
    </location>
</feature>
<feature type="signal peptide" evidence="18">
    <location>
        <begin position="1"/>
        <end position="26"/>
    </location>
</feature>
<keyword evidence="22" id="KW-1185">Reference proteome</keyword>
<evidence type="ECO:0000256" key="18">
    <source>
        <dbReference type="SAM" id="SignalP"/>
    </source>
</evidence>
<evidence type="ECO:0000256" key="7">
    <source>
        <dbReference type="ARBA" id="ARBA00023209"/>
    </source>
</evidence>
<dbReference type="EC" id="1.1.1.94" evidence="10 13"/>
<feature type="binding site" evidence="15">
    <location>
        <position position="111"/>
    </location>
    <ligand>
        <name>substrate</name>
    </ligand>
</feature>
<evidence type="ECO:0000256" key="12">
    <source>
        <dbReference type="ARBA" id="ARBA00080511"/>
    </source>
</evidence>
<evidence type="ECO:0000256" key="8">
    <source>
        <dbReference type="ARBA" id="ARBA00023264"/>
    </source>
</evidence>
<keyword evidence="8 13" id="KW-1208">Phospholipid metabolism</keyword>
<dbReference type="InterPro" id="IPR011128">
    <property type="entry name" value="G3P_DH_NAD-dep_N"/>
</dbReference>
<keyword evidence="2 13" id="KW-0444">Lipid biosynthesis</keyword>
<name>A0A0G3GAQ5_9GAMM</name>
<feature type="binding site" evidence="13">
    <location>
        <position position="111"/>
    </location>
    <ligand>
        <name>NADPH</name>
        <dbReference type="ChEBI" id="CHEBI:57783"/>
    </ligand>
</feature>
<evidence type="ECO:0000256" key="11">
    <source>
        <dbReference type="ARBA" id="ARBA00069372"/>
    </source>
</evidence>
<dbReference type="Gene3D" id="1.10.1040.10">
    <property type="entry name" value="N-(1-d-carboxylethyl)-l-norvaline Dehydrogenase, domain 2"/>
    <property type="match status" value="1"/>
</dbReference>
<comment type="caution">
    <text evidence="13">Lacks conserved residue(s) required for the propagation of feature annotation.</text>
</comment>
<dbReference type="PIRSF" id="PIRSF000114">
    <property type="entry name" value="Glycerol-3-P_dh"/>
    <property type="match status" value="1"/>
</dbReference>
<feature type="chain" id="PRO_5002553879" description="Glycerol-3-phosphate dehydrogenase [NAD(P)+]" evidence="18">
    <location>
        <begin position="27"/>
        <end position="337"/>
    </location>
</feature>
<dbReference type="InterPro" id="IPR006168">
    <property type="entry name" value="G3P_DH_NAD-dep"/>
</dbReference>
<feature type="binding site" evidence="16">
    <location>
        <position position="144"/>
    </location>
    <ligand>
        <name>NAD(+)</name>
        <dbReference type="ChEBI" id="CHEBI:57540"/>
    </ligand>
</feature>
<feature type="active site" description="Proton acceptor" evidence="13 14">
    <location>
        <position position="195"/>
    </location>
</feature>
<feature type="binding site" evidence="13">
    <location>
        <position position="144"/>
    </location>
    <ligand>
        <name>NADPH</name>
        <dbReference type="ChEBI" id="CHEBI:57783"/>
    </ligand>
</feature>
<evidence type="ECO:0000256" key="16">
    <source>
        <dbReference type="PIRSR" id="PIRSR000114-3"/>
    </source>
</evidence>
<dbReference type="EMBL" id="CP011367">
    <property type="protein sequence ID" value="AKJ95896.1"/>
    <property type="molecule type" value="Genomic_DNA"/>
</dbReference>
<keyword evidence="3 13" id="KW-0521">NADP</keyword>
<evidence type="ECO:0000256" key="17">
    <source>
        <dbReference type="RuleBase" id="RU000437"/>
    </source>
</evidence>
<feature type="binding site" evidence="13">
    <location>
        <position position="259"/>
    </location>
    <ligand>
        <name>sn-glycerol 3-phosphate</name>
        <dbReference type="ChEBI" id="CHEBI:57597"/>
    </ligand>
</feature>
<dbReference type="InterPro" id="IPR036291">
    <property type="entry name" value="NAD(P)-bd_dom_sf"/>
</dbReference>
<keyword evidence="7 13" id="KW-0594">Phospholipid biosynthesis</keyword>
<comment type="subcellular location">
    <subcellularLocation>
        <location evidence="13">Cytoplasm</location>
    </subcellularLocation>
</comment>
<evidence type="ECO:0000256" key="13">
    <source>
        <dbReference type="HAMAP-Rule" id="MF_00394"/>
    </source>
</evidence>
<dbReference type="GO" id="GO:0051287">
    <property type="term" value="F:NAD binding"/>
    <property type="evidence" value="ECO:0007669"/>
    <property type="project" value="InterPro"/>
</dbReference>
<evidence type="ECO:0000256" key="15">
    <source>
        <dbReference type="PIRSR" id="PIRSR000114-2"/>
    </source>
</evidence>
<feature type="binding site" evidence="13">
    <location>
        <position position="195"/>
    </location>
    <ligand>
        <name>sn-glycerol 3-phosphate</name>
        <dbReference type="ChEBI" id="CHEBI:57597"/>
    </ligand>
</feature>
<comment type="pathway">
    <text evidence="13">Membrane lipid metabolism; glycerophospholipid metabolism.</text>
</comment>
<evidence type="ECO:0000313" key="21">
    <source>
        <dbReference type="EMBL" id="AKJ95896.1"/>
    </source>
</evidence>
<dbReference type="PATRIC" id="fig|106634.4.peg.2297"/>
<dbReference type="InterPro" id="IPR013328">
    <property type="entry name" value="6PGD_dom2"/>
</dbReference>
<dbReference type="Gene3D" id="3.40.50.720">
    <property type="entry name" value="NAD(P)-binding Rossmann-like Domain"/>
    <property type="match status" value="1"/>
</dbReference>
<dbReference type="SUPFAM" id="SSF51735">
    <property type="entry name" value="NAD(P)-binding Rossmann-fold domains"/>
    <property type="match status" value="1"/>
</dbReference>
<dbReference type="InterPro" id="IPR008927">
    <property type="entry name" value="6-PGluconate_DH-like_C_sf"/>
</dbReference>
<sequence length="337" mass="36033">MNQCFPRMRIAVLGGGCWGTALAVHAARLHADVALWVRNDATAGQLERERENARYLPGLRLPDNLRVSADPATIEGRDLVLIAVPSGAFRETLRWIAPRLAHDQVVAWATKGLETATGAWLHEIAEQELGPERPPALISGPSFAAEVAQEQPTALSVASSDEGHMDCLVTALHGRSLRLYRNTDVIGVELGGALKNVLAVATGIADGAGFGANARAALMTRGLAEIQRFGAAVGARPTTLTGLSGLGDMILTCTDNQSRNRRLGRMLGEGLDLDTARARVGQSVEGVETARVAVARAKALEVDMPICAEVHAVLYQGRPVHDTVRRLLERDATREED</sequence>
<feature type="binding site" evidence="13">
    <location>
        <position position="140"/>
    </location>
    <ligand>
        <name>sn-glycerol 3-phosphate</name>
        <dbReference type="ChEBI" id="CHEBI:57597"/>
    </ligand>
</feature>
<dbReference type="FunFam" id="1.10.1040.10:FF:000001">
    <property type="entry name" value="Glycerol-3-phosphate dehydrogenase [NAD(P)+]"/>
    <property type="match status" value="1"/>
</dbReference>
<keyword evidence="6 13" id="KW-0443">Lipid metabolism</keyword>
<evidence type="ECO:0000256" key="3">
    <source>
        <dbReference type="ARBA" id="ARBA00022857"/>
    </source>
</evidence>
<dbReference type="InterPro" id="IPR006109">
    <property type="entry name" value="G3P_DH_NAD-dep_C"/>
</dbReference>
<comment type="catalytic activity">
    <reaction evidence="9">
        <text>sn-glycerol 3-phosphate + NADP(+) = dihydroxyacetone phosphate + NADPH + H(+)</text>
        <dbReference type="Rhea" id="RHEA:11096"/>
        <dbReference type="ChEBI" id="CHEBI:15378"/>
        <dbReference type="ChEBI" id="CHEBI:57597"/>
        <dbReference type="ChEBI" id="CHEBI:57642"/>
        <dbReference type="ChEBI" id="CHEBI:57783"/>
        <dbReference type="ChEBI" id="CHEBI:58349"/>
        <dbReference type="EC" id="1.1.1.94"/>
    </reaction>
    <physiologicalReaction direction="right-to-left" evidence="9">
        <dbReference type="Rhea" id="RHEA:11098"/>
    </physiologicalReaction>
</comment>
<dbReference type="NCBIfam" id="NF000940">
    <property type="entry name" value="PRK00094.1-2"/>
    <property type="match status" value="1"/>
</dbReference>
<dbReference type="Pfam" id="PF07479">
    <property type="entry name" value="NAD_Gly3P_dh_C"/>
    <property type="match status" value="1"/>
</dbReference>
<dbReference type="GO" id="GO:0046474">
    <property type="term" value="P:glycerophospholipid biosynthetic process"/>
    <property type="evidence" value="ECO:0007669"/>
    <property type="project" value="TreeGrafter"/>
</dbReference>
<feature type="binding site" evidence="15">
    <location>
        <begin position="259"/>
        <end position="260"/>
    </location>
    <ligand>
        <name>substrate</name>
    </ligand>
</feature>
<dbReference type="PANTHER" id="PTHR11728">
    <property type="entry name" value="GLYCEROL-3-PHOSPHATE DEHYDROGENASE"/>
    <property type="match status" value="1"/>
</dbReference>
<feature type="binding site" evidence="13">
    <location>
        <position position="111"/>
    </location>
    <ligand>
        <name>sn-glycerol 3-phosphate</name>
        <dbReference type="ChEBI" id="CHEBI:57597"/>
    </ligand>
</feature>
<comment type="function">
    <text evidence="13">Catalyzes the reduction of the glycolytic intermediate dihydroxyacetone phosphate (DHAP) to sn-glycerol 3-phosphate (G3P), the key precursor for phospholipid synthesis.</text>
</comment>
<feature type="domain" description="Glycerol-3-phosphate dehydrogenase NAD-dependent N-terminal" evidence="19">
    <location>
        <begin position="10"/>
        <end position="162"/>
    </location>
</feature>
<comment type="similarity">
    <text evidence="1 13 17">Belongs to the NAD-dependent glycerol-3-phosphate dehydrogenase family.</text>
</comment>
<dbReference type="NCBIfam" id="NF000942">
    <property type="entry name" value="PRK00094.1-4"/>
    <property type="match status" value="1"/>
</dbReference>
<proteinExistence type="inferred from homology"/>
<comment type="catalytic activity">
    <reaction evidence="13">
        <text>sn-glycerol 3-phosphate + NAD(+) = dihydroxyacetone phosphate + NADH + H(+)</text>
        <dbReference type="Rhea" id="RHEA:11092"/>
        <dbReference type="ChEBI" id="CHEBI:15378"/>
        <dbReference type="ChEBI" id="CHEBI:57540"/>
        <dbReference type="ChEBI" id="CHEBI:57597"/>
        <dbReference type="ChEBI" id="CHEBI:57642"/>
        <dbReference type="ChEBI" id="CHEBI:57945"/>
        <dbReference type="EC" id="1.1.1.94"/>
    </reaction>
</comment>
<evidence type="ECO:0000259" key="20">
    <source>
        <dbReference type="Pfam" id="PF07479"/>
    </source>
</evidence>
<feature type="binding site" evidence="13">
    <location>
        <position position="18"/>
    </location>
    <ligand>
        <name>NADPH</name>
        <dbReference type="ChEBI" id="CHEBI:57783"/>
    </ligand>
</feature>
<feature type="binding site" evidence="16">
    <location>
        <begin position="14"/>
        <end position="19"/>
    </location>
    <ligand>
        <name>NAD(+)</name>
        <dbReference type="ChEBI" id="CHEBI:57540"/>
    </ligand>
</feature>
<evidence type="ECO:0000256" key="6">
    <source>
        <dbReference type="ARBA" id="ARBA00023098"/>
    </source>
</evidence>
<dbReference type="GO" id="GO:0046168">
    <property type="term" value="P:glycerol-3-phosphate catabolic process"/>
    <property type="evidence" value="ECO:0007669"/>
    <property type="project" value="InterPro"/>
</dbReference>
<dbReference type="SUPFAM" id="SSF48179">
    <property type="entry name" value="6-phosphogluconate dehydrogenase C-terminal domain-like"/>
    <property type="match status" value="1"/>
</dbReference>
<feature type="binding site" evidence="13">
    <location>
        <position position="142"/>
    </location>
    <ligand>
        <name>sn-glycerol 3-phosphate</name>
        <dbReference type="ChEBI" id="CHEBI:57597"/>
    </ligand>
</feature>
<dbReference type="HAMAP" id="MF_00394">
    <property type="entry name" value="NAD_Glyc3P_dehydrog"/>
    <property type="match status" value="1"/>
</dbReference>
<evidence type="ECO:0000256" key="9">
    <source>
        <dbReference type="ARBA" id="ARBA00052716"/>
    </source>
</evidence>
<feature type="binding site" evidence="16">
    <location>
        <position position="259"/>
    </location>
    <ligand>
        <name>NAD(+)</name>
        <dbReference type="ChEBI" id="CHEBI:57540"/>
    </ligand>
</feature>
<dbReference type="Pfam" id="PF01210">
    <property type="entry name" value="NAD_Gly3P_dh_N"/>
    <property type="match status" value="1"/>
</dbReference>
<feature type="binding site" evidence="13">
    <location>
        <position position="55"/>
    </location>
    <ligand>
        <name>NADPH</name>
        <dbReference type="ChEBI" id="CHEBI:57783"/>
    </ligand>
</feature>
<dbReference type="AlphaFoldDB" id="A0A0G3GAQ5"/>
<evidence type="ECO:0000256" key="14">
    <source>
        <dbReference type="PIRSR" id="PIRSR000114-1"/>
    </source>
</evidence>
<organism evidence="21 22">
    <name type="scientific">Thioalkalivibrio versutus</name>
    <dbReference type="NCBI Taxonomy" id="106634"/>
    <lineage>
        <taxon>Bacteria</taxon>
        <taxon>Pseudomonadati</taxon>
        <taxon>Pseudomonadota</taxon>
        <taxon>Gammaproteobacteria</taxon>
        <taxon>Chromatiales</taxon>
        <taxon>Ectothiorhodospiraceae</taxon>
        <taxon>Thioalkalivibrio</taxon>
    </lineage>
</organism>
<evidence type="ECO:0000259" key="19">
    <source>
        <dbReference type="Pfam" id="PF01210"/>
    </source>
</evidence>
<feature type="binding site" evidence="13">
    <location>
        <position position="259"/>
    </location>
    <ligand>
        <name>NADPH</name>
        <dbReference type="ChEBI" id="CHEBI:57783"/>
    </ligand>
</feature>
<dbReference type="GO" id="GO:0046167">
    <property type="term" value="P:glycerol-3-phosphate biosynthetic process"/>
    <property type="evidence" value="ECO:0007669"/>
    <property type="project" value="UniProtKB-UniRule"/>
</dbReference>
<dbReference type="Proteomes" id="UP000064201">
    <property type="component" value="Chromosome"/>
</dbReference>
<dbReference type="PRINTS" id="PR00077">
    <property type="entry name" value="GPDHDRGNASE"/>
</dbReference>
<dbReference type="PANTHER" id="PTHR11728:SF1">
    <property type="entry name" value="GLYCEROL-3-PHOSPHATE DEHYDROGENASE [NAD(+)] 2, CHLOROPLASTIC"/>
    <property type="match status" value="1"/>
</dbReference>
<evidence type="ECO:0000256" key="4">
    <source>
        <dbReference type="ARBA" id="ARBA00023002"/>
    </source>
</evidence>
<keyword evidence="13" id="KW-0963">Cytoplasm</keyword>